<name>A0ABR6J919_AGRRD</name>
<feature type="transmembrane region" description="Helical" evidence="1">
    <location>
        <begin position="528"/>
        <end position="552"/>
    </location>
</feature>
<sequence>MIDYIASLFQEPPDSNLAWQLVKAVLPTDTTSPWGQTLQVFTSALFGFCTVILGYGVISGLVQSAYTGKTLGDRWHQIWTPLRVIVGLGLLIPTPSTGYSPAHYLLRDVVARGGINLADASWGVFVKTVASGETTIRPVSSSGSTVAMAVLQHEICAAVYNQAGSLWGWQAPLPEPAGDVAGLGIPGYEKKVVWSYGPTCGHFSYTVPDNREGFSKARREAVKEIISAYRTEAQRYATLAAETSGLSSADAMTRALGSKGLSLTIVQDIRARGAAYDAKISEAAKTEAATVERESRSKLVENAKLEGFLSAGTYFRALGQISELTTALANETLEDVAPRTDGDFGLALDRAFAVLRLQVSGEADRAKLSANDFAAAGDESSHFLMKLLAPIARGLAEWGATSPTTSGDAMSNLISSGHAMISIAWTALAAGAALMVASSNWFSSAVGAGGAASYLLDWGNWVVGGLFFIGAIRAYLIPMLPFLFILISGIALVAALLEAMIALPLWAMKWMRMDNGQDFAGESVRMGLMMTVNIFLRPSLAILAYCGSYPVFDVVLRTLDSMWATAFLGQTGGAIVGLIGFLVMQVVLLYLTWYLGLKVYGQSWALPDRVLAWLGLPGTAGESSLAAGAVGGMLTLATRGQLPKTGLAMLTKGGKAK</sequence>
<organism evidence="2 3">
    <name type="scientific">Agrobacterium radiobacter</name>
    <dbReference type="NCBI Taxonomy" id="362"/>
    <lineage>
        <taxon>Bacteria</taxon>
        <taxon>Pseudomonadati</taxon>
        <taxon>Pseudomonadota</taxon>
        <taxon>Alphaproteobacteria</taxon>
        <taxon>Hyphomicrobiales</taxon>
        <taxon>Rhizobiaceae</taxon>
        <taxon>Rhizobium/Agrobacterium group</taxon>
        <taxon>Agrobacterium</taxon>
        <taxon>Agrobacterium tumefaciens complex</taxon>
    </lineage>
</organism>
<evidence type="ECO:0000313" key="3">
    <source>
        <dbReference type="Proteomes" id="UP000534590"/>
    </source>
</evidence>
<keyword evidence="1" id="KW-1133">Transmembrane helix</keyword>
<feature type="transmembrane region" description="Helical" evidence="1">
    <location>
        <begin position="419"/>
        <end position="442"/>
    </location>
</feature>
<feature type="transmembrane region" description="Helical" evidence="1">
    <location>
        <begin position="572"/>
        <end position="595"/>
    </location>
</feature>
<keyword evidence="3" id="KW-1185">Reference proteome</keyword>
<gene>
    <name evidence="2" type="ORF">GGE40_003243</name>
</gene>
<keyword evidence="1" id="KW-0812">Transmembrane</keyword>
<keyword evidence="1" id="KW-0472">Membrane</keyword>
<dbReference type="Proteomes" id="UP000534590">
    <property type="component" value="Unassembled WGS sequence"/>
</dbReference>
<feature type="transmembrane region" description="Helical" evidence="1">
    <location>
        <begin position="454"/>
        <end position="476"/>
    </location>
</feature>
<protein>
    <submittedName>
        <fullName evidence="2">Conjugal transfer/type IV secretion protein DotA/TraY</fullName>
    </submittedName>
</protein>
<dbReference type="InterPro" id="IPR027628">
    <property type="entry name" value="DotA_TraY"/>
</dbReference>
<accession>A0ABR6J919</accession>
<dbReference type="NCBIfam" id="TIGR04346">
    <property type="entry name" value="DotA_TraY"/>
    <property type="match status" value="1"/>
</dbReference>
<dbReference type="EMBL" id="JACIHP010000002">
    <property type="protein sequence ID" value="MBB4491412.1"/>
    <property type="molecule type" value="Genomic_DNA"/>
</dbReference>
<proteinExistence type="predicted"/>
<evidence type="ECO:0000256" key="1">
    <source>
        <dbReference type="SAM" id="Phobius"/>
    </source>
</evidence>
<reference evidence="2 3" key="1">
    <citation type="submission" date="2020-08" db="EMBL/GenBank/DDBJ databases">
        <title>Genomic Encyclopedia of Type Strains, Phase IV (KMG-V): Genome sequencing to study the core and pangenomes of soil and plant-associated prokaryotes.</title>
        <authorList>
            <person name="Whitman W."/>
        </authorList>
    </citation>
    <scope>NUCLEOTIDE SEQUENCE [LARGE SCALE GENOMIC DNA]</scope>
    <source>
        <strain evidence="2 3">SEMIA 461</strain>
    </source>
</reference>
<evidence type="ECO:0000313" key="2">
    <source>
        <dbReference type="EMBL" id="MBB4491412.1"/>
    </source>
</evidence>
<comment type="caution">
    <text evidence="2">The sequence shown here is derived from an EMBL/GenBank/DDBJ whole genome shotgun (WGS) entry which is preliminary data.</text>
</comment>
<feature type="transmembrane region" description="Helical" evidence="1">
    <location>
        <begin position="482"/>
        <end position="507"/>
    </location>
</feature>
<dbReference type="RefSeq" id="WP_135521559.1">
    <property type="nucleotide sequence ID" value="NZ_JACIGN010000002.1"/>
</dbReference>